<dbReference type="EMBL" id="JABCRI010000006">
    <property type="protein sequence ID" value="KAF8404064.1"/>
    <property type="molecule type" value="Genomic_DNA"/>
</dbReference>
<dbReference type="OrthoDB" id="605622at2759"/>
<gene>
    <name evidence="3" type="ORF">HHK36_008941</name>
</gene>
<keyword evidence="1" id="KW-0812">Transmembrane</keyword>
<sequence>MRNSGCLQLPSSYDAYSGDDVYGCVGCAIFNAIPFLPITHGIKCNDMYAFIIGSCHLDSCSGSQIFVIPVLIGLIFELMVIVPMRVYVDESPSFPLVSGLGTGTHLSQDLD</sequence>
<dbReference type="Proteomes" id="UP000655225">
    <property type="component" value="Unassembled WGS sequence"/>
</dbReference>
<evidence type="ECO:0000313" key="3">
    <source>
        <dbReference type="EMBL" id="KAF8404064.1"/>
    </source>
</evidence>
<proteinExistence type="predicted"/>
<evidence type="ECO:0000313" key="4">
    <source>
        <dbReference type="Proteomes" id="UP000655225"/>
    </source>
</evidence>
<reference evidence="3 4" key="1">
    <citation type="submission" date="2020-04" db="EMBL/GenBank/DDBJ databases">
        <title>Plant Genome Project.</title>
        <authorList>
            <person name="Zhang R.-G."/>
        </authorList>
    </citation>
    <scope>NUCLEOTIDE SEQUENCE [LARGE SCALE GENOMIC DNA]</scope>
    <source>
        <strain evidence="3">YNK0</strain>
        <tissue evidence="3">Leaf</tissue>
    </source>
</reference>
<evidence type="ECO:0000256" key="1">
    <source>
        <dbReference type="SAM" id="Phobius"/>
    </source>
</evidence>
<keyword evidence="1" id="KW-1133">Transmembrane helix</keyword>
<feature type="transmembrane region" description="Helical" evidence="1">
    <location>
        <begin position="66"/>
        <end position="88"/>
    </location>
</feature>
<dbReference type="AlphaFoldDB" id="A0A834Z9S2"/>
<accession>A0A834Z9S2</accession>
<keyword evidence="4" id="KW-1185">Reference proteome</keyword>
<name>A0A834Z9S2_TETSI</name>
<dbReference type="InterPro" id="IPR056521">
    <property type="entry name" value="MARCHF6-like_C"/>
</dbReference>
<feature type="domain" description="E3 ubiquitin-protein ligase MARCHF6-like C-terminal" evidence="2">
    <location>
        <begin position="62"/>
        <end position="97"/>
    </location>
</feature>
<organism evidence="3 4">
    <name type="scientific">Tetracentron sinense</name>
    <name type="common">Spur-leaf</name>
    <dbReference type="NCBI Taxonomy" id="13715"/>
    <lineage>
        <taxon>Eukaryota</taxon>
        <taxon>Viridiplantae</taxon>
        <taxon>Streptophyta</taxon>
        <taxon>Embryophyta</taxon>
        <taxon>Tracheophyta</taxon>
        <taxon>Spermatophyta</taxon>
        <taxon>Magnoliopsida</taxon>
        <taxon>Trochodendrales</taxon>
        <taxon>Trochodendraceae</taxon>
        <taxon>Tetracentron</taxon>
    </lineage>
</organism>
<dbReference type="Pfam" id="PF23113">
    <property type="entry name" value="MARCHF6_C"/>
    <property type="match status" value="1"/>
</dbReference>
<protein>
    <recommendedName>
        <fullName evidence="2">E3 ubiquitin-protein ligase MARCHF6-like C-terminal domain-containing protein</fullName>
    </recommendedName>
</protein>
<evidence type="ECO:0000259" key="2">
    <source>
        <dbReference type="Pfam" id="PF23113"/>
    </source>
</evidence>
<comment type="caution">
    <text evidence="3">The sequence shown here is derived from an EMBL/GenBank/DDBJ whole genome shotgun (WGS) entry which is preliminary data.</text>
</comment>
<keyword evidence="1" id="KW-0472">Membrane</keyword>